<dbReference type="EMBL" id="JACIDC010000003">
    <property type="protein sequence ID" value="MBB4039662.1"/>
    <property type="molecule type" value="Genomic_DNA"/>
</dbReference>
<dbReference type="PANTHER" id="PTHR33336">
    <property type="entry name" value="QUINOL MONOOXYGENASE YGIN-RELATED"/>
    <property type="match status" value="1"/>
</dbReference>
<dbReference type="Proteomes" id="UP000519439">
    <property type="component" value="Unassembled WGS sequence"/>
</dbReference>
<keyword evidence="2" id="KW-0503">Monooxygenase</keyword>
<gene>
    <name evidence="2" type="ORF">GGR34_001304</name>
</gene>
<name>A0A7W6N7H1_9HYPH</name>
<comment type="caution">
    <text evidence="2">The sequence shown here is derived from an EMBL/GenBank/DDBJ whole genome shotgun (WGS) entry which is preliminary data.</text>
</comment>
<dbReference type="Pfam" id="PF03992">
    <property type="entry name" value="ABM"/>
    <property type="match status" value="1"/>
</dbReference>
<dbReference type="SUPFAM" id="SSF54909">
    <property type="entry name" value="Dimeric alpha+beta barrel"/>
    <property type="match status" value="1"/>
</dbReference>
<evidence type="ECO:0000313" key="2">
    <source>
        <dbReference type="EMBL" id="MBB4039662.1"/>
    </source>
</evidence>
<feature type="domain" description="ABM" evidence="1">
    <location>
        <begin position="10"/>
        <end position="100"/>
    </location>
</feature>
<reference evidence="2 3" key="1">
    <citation type="submission" date="2020-08" db="EMBL/GenBank/DDBJ databases">
        <title>Genomic Encyclopedia of Type Strains, Phase IV (KMG-IV): sequencing the most valuable type-strain genomes for metagenomic binning, comparative biology and taxonomic classification.</title>
        <authorList>
            <person name="Goeker M."/>
        </authorList>
    </citation>
    <scope>NUCLEOTIDE SEQUENCE [LARGE SCALE GENOMIC DNA]</scope>
    <source>
        <strain evidence="2 3">DSM 15743</strain>
    </source>
</reference>
<dbReference type="InterPro" id="IPR011008">
    <property type="entry name" value="Dimeric_a/b-barrel"/>
</dbReference>
<evidence type="ECO:0000259" key="1">
    <source>
        <dbReference type="PROSITE" id="PS51725"/>
    </source>
</evidence>
<evidence type="ECO:0000313" key="3">
    <source>
        <dbReference type="Proteomes" id="UP000519439"/>
    </source>
</evidence>
<accession>A0A7W6N7H1</accession>
<dbReference type="RefSeq" id="WP_035460198.1">
    <property type="nucleotide sequence ID" value="NZ_JACIDC010000003.1"/>
</dbReference>
<dbReference type="PANTHER" id="PTHR33336:SF3">
    <property type="entry name" value="ABM DOMAIN-CONTAINING PROTEIN"/>
    <property type="match status" value="1"/>
</dbReference>
<dbReference type="AlphaFoldDB" id="A0A7W6N7H1"/>
<keyword evidence="3" id="KW-1185">Reference proteome</keyword>
<keyword evidence="2" id="KW-0560">Oxidoreductase</keyword>
<dbReference type="Gene3D" id="3.30.70.100">
    <property type="match status" value="1"/>
</dbReference>
<dbReference type="InterPro" id="IPR050744">
    <property type="entry name" value="AI-2_Isomerase_LsrG"/>
</dbReference>
<dbReference type="GO" id="GO:0004497">
    <property type="term" value="F:monooxygenase activity"/>
    <property type="evidence" value="ECO:0007669"/>
    <property type="project" value="UniProtKB-KW"/>
</dbReference>
<sequence length="100" mass="11173">MSHHASIPNIRKIVRIEAKAGLADQMRAALLELERATRPEPGCREFMFFQALDNPGLFLLVEDFANAAALEEHMKLPHTQKFFSLGLAASVKPIDPAWMS</sequence>
<proteinExistence type="predicted"/>
<dbReference type="InterPro" id="IPR007138">
    <property type="entry name" value="ABM_dom"/>
</dbReference>
<dbReference type="GO" id="GO:0005829">
    <property type="term" value="C:cytosol"/>
    <property type="evidence" value="ECO:0007669"/>
    <property type="project" value="TreeGrafter"/>
</dbReference>
<dbReference type="PROSITE" id="PS51725">
    <property type="entry name" value="ABM"/>
    <property type="match status" value="1"/>
</dbReference>
<protein>
    <submittedName>
        <fullName evidence="2">Quinol monooxygenase YgiN</fullName>
    </submittedName>
</protein>
<organism evidence="2 3">
    <name type="scientific">Microvirga flocculans</name>
    <dbReference type="NCBI Taxonomy" id="217168"/>
    <lineage>
        <taxon>Bacteria</taxon>
        <taxon>Pseudomonadati</taxon>
        <taxon>Pseudomonadota</taxon>
        <taxon>Alphaproteobacteria</taxon>
        <taxon>Hyphomicrobiales</taxon>
        <taxon>Methylobacteriaceae</taxon>
        <taxon>Microvirga</taxon>
    </lineage>
</organism>